<dbReference type="InterPro" id="IPR022136">
    <property type="entry name" value="DUF3668"/>
</dbReference>
<dbReference type="Pfam" id="PF12416">
    <property type="entry name" value="DUF3668"/>
    <property type="match status" value="1"/>
</dbReference>
<feature type="region of interest" description="Disordered" evidence="1">
    <location>
        <begin position="80"/>
        <end position="102"/>
    </location>
</feature>
<name>K3WBB9_GLOUD</name>
<protein>
    <recommendedName>
        <fullName evidence="2">DUF3668 domain-containing protein</fullName>
    </recommendedName>
</protein>
<evidence type="ECO:0000313" key="3">
    <source>
        <dbReference type="EnsemblProtists" id="PYU1_T002260"/>
    </source>
</evidence>
<proteinExistence type="predicted"/>
<feature type="domain" description="DUF3668" evidence="2">
    <location>
        <begin position="263"/>
        <end position="394"/>
    </location>
</feature>
<dbReference type="Proteomes" id="UP000019132">
    <property type="component" value="Unassembled WGS sequence"/>
</dbReference>
<feature type="compositionally biased region" description="Acidic residues" evidence="1">
    <location>
        <begin position="1"/>
        <end position="26"/>
    </location>
</feature>
<keyword evidence="4" id="KW-1185">Reference proteome</keyword>
<feature type="compositionally biased region" description="Polar residues" evidence="1">
    <location>
        <begin position="86"/>
        <end position="102"/>
    </location>
</feature>
<feature type="region of interest" description="Disordered" evidence="1">
    <location>
        <begin position="1"/>
        <end position="40"/>
    </location>
</feature>
<dbReference type="HOGENOM" id="CLU_023841_0_0_1"/>
<reference evidence="3" key="3">
    <citation type="submission" date="2014-11" db="UniProtKB">
        <authorList>
            <consortium name="EnsemblProtists"/>
        </authorList>
    </citation>
    <scope>IDENTIFICATION</scope>
    <source>
        <strain evidence="3">DAOM BR144</strain>
    </source>
</reference>
<evidence type="ECO:0000259" key="2">
    <source>
        <dbReference type="Pfam" id="PF12416"/>
    </source>
</evidence>
<reference evidence="4" key="1">
    <citation type="journal article" date="2010" name="Genome Biol.">
        <title>Genome sequence of the necrotrophic plant pathogen Pythium ultimum reveals original pathogenicity mechanisms and effector repertoire.</title>
        <authorList>
            <person name="Levesque C.A."/>
            <person name="Brouwer H."/>
            <person name="Cano L."/>
            <person name="Hamilton J.P."/>
            <person name="Holt C."/>
            <person name="Huitema E."/>
            <person name="Raffaele S."/>
            <person name="Robideau G.P."/>
            <person name="Thines M."/>
            <person name="Win J."/>
            <person name="Zerillo M.M."/>
            <person name="Beakes G.W."/>
            <person name="Boore J.L."/>
            <person name="Busam D."/>
            <person name="Dumas B."/>
            <person name="Ferriera S."/>
            <person name="Fuerstenberg S.I."/>
            <person name="Gachon C.M."/>
            <person name="Gaulin E."/>
            <person name="Govers F."/>
            <person name="Grenville-Briggs L."/>
            <person name="Horner N."/>
            <person name="Hostetler J."/>
            <person name="Jiang R.H."/>
            <person name="Johnson J."/>
            <person name="Krajaejun T."/>
            <person name="Lin H."/>
            <person name="Meijer H.J."/>
            <person name="Moore B."/>
            <person name="Morris P."/>
            <person name="Phuntmart V."/>
            <person name="Puiu D."/>
            <person name="Shetty J."/>
            <person name="Stajich J.E."/>
            <person name="Tripathy S."/>
            <person name="Wawra S."/>
            <person name="van West P."/>
            <person name="Whitty B.R."/>
            <person name="Coutinho P.M."/>
            <person name="Henrissat B."/>
            <person name="Martin F."/>
            <person name="Thomas P.D."/>
            <person name="Tyler B.M."/>
            <person name="De Vries R.P."/>
            <person name="Kamoun S."/>
            <person name="Yandell M."/>
            <person name="Tisserat N."/>
            <person name="Buell C.R."/>
        </authorList>
    </citation>
    <scope>NUCLEOTIDE SEQUENCE</scope>
    <source>
        <strain evidence="4">DAOM:BR144</strain>
    </source>
</reference>
<evidence type="ECO:0000256" key="1">
    <source>
        <dbReference type="SAM" id="MobiDB-lite"/>
    </source>
</evidence>
<dbReference type="OMA" id="SHGSEWK"/>
<dbReference type="InParanoid" id="K3WBB9"/>
<feature type="compositionally biased region" description="Polar residues" evidence="1">
    <location>
        <begin position="452"/>
        <end position="466"/>
    </location>
</feature>
<organism evidence="3 4">
    <name type="scientific">Globisporangium ultimum (strain ATCC 200006 / CBS 805.95 / DAOM BR144)</name>
    <name type="common">Pythium ultimum</name>
    <dbReference type="NCBI Taxonomy" id="431595"/>
    <lineage>
        <taxon>Eukaryota</taxon>
        <taxon>Sar</taxon>
        <taxon>Stramenopiles</taxon>
        <taxon>Oomycota</taxon>
        <taxon>Peronosporomycetes</taxon>
        <taxon>Pythiales</taxon>
        <taxon>Pythiaceae</taxon>
        <taxon>Globisporangium</taxon>
    </lineage>
</organism>
<accession>K3WBB9</accession>
<dbReference type="AlphaFoldDB" id="K3WBB9"/>
<dbReference type="EnsemblProtists" id="PYU1_T002260">
    <property type="protein sequence ID" value="PYU1_T002260"/>
    <property type="gene ID" value="PYU1_G002257"/>
</dbReference>
<dbReference type="eggNOG" id="ENOG502RWDK">
    <property type="taxonomic scope" value="Eukaryota"/>
</dbReference>
<dbReference type="VEuPathDB" id="FungiDB:PYU1_G002257"/>
<evidence type="ECO:0000313" key="4">
    <source>
        <dbReference type="Proteomes" id="UP000019132"/>
    </source>
</evidence>
<sequence length="528" mass="58870">MDDDAYAEDDFEVSADGAADADDGGEDEVRPPAYGDNTPAIRELRVFAALNKQSMQSHGSEWKREPRAETPRLQMNLRERTKRQTVSRASPRFSSSIPTTNCASPLGRRSEFLDEARWRDDRGTLQWTFSMEKFRHLKAYTPRMKVLVYGIAIHATDNNNVRRLREHSAQAANDSVVSFGWFFLDLRTPDLPEKWFKLQNSPFGGEILISTRFAPFGHESVSMLSPAKASDGLQSHNFDHRRRQFTPSGKRASIPSQKNVPVVAMEDGEFLRLGSRRGADVFVISVSLQVAYNLVEVVETTLGPRKMAPDDHKAGFWLSYSLFDVVVRTDVFHNLDTSEFPPIRDSFRVMSCIEDLHDWCQQQQTLPIYLCTYNRVLGGVEIPFSTVLEGEMFALALKTNKPIAGTQAVADGNFPFPSTNGPFIDASVSIQCVRTARSPKPVPTLFSNIVQPTEPMSVSDPAQTETGGDANDLEEKPGADGQLIPTTVGISVYLDQIQLSNDAVSQFVGEEGISLEFRFGNSEILLVY</sequence>
<dbReference type="STRING" id="431595.K3WBB9"/>
<feature type="region of interest" description="Disordered" evidence="1">
    <location>
        <begin position="452"/>
        <end position="481"/>
    </location>
</feature>
<reference evidence="4" key="2">
    <citation type="submission" date="2010-04" db="EMBL/GenBank/DDBJ databases">
        <authorList>
            <person name="Buell R."/>
            <person name="Hamilton J."/>
            <person name="Hostetler J."/>
        </authorList>
    </citation>
    <scope>NUCLEOTIDE SEQUENCE [LARGE SCALE GENOMIC DNA]</scope>
    <source>
        <strain evidence="4">DAOM:BR144</strain>
    </source>
</reference>